<feature type="non-terminal residue" evidence="1">
    <location>
        <position position="70"/>
    </location>
</feature>
<accession>A0A8J2P065</accession>
<comment type="caution">
    <text evidence="1">The sequence shown here is derived from an EMBL/GenBank/DDBJ whole genome shotgun (WGS) entry which is preliminary data.</text>
</comment>
<dbReference type="EMBL" id="CAJVCH010143691">
    <property type="protein sequence ID" value="CAG7727100.1"/>
    <property type="molecule type" value="Genomic_DNA"/>
</dbReference>
<dbReference type="Proteomes" id="UP000708208">
    <property type="component" value="Unassembled WGS sequence"/>
</dbReference>
<evidence type="ECO:0000313" key="1">
    <source>
        <dbReference type="EMBL" id="CAG7727100.1"/>
    </source>
</evidence>
<name>A0A8J2P065_9HEXA</name>
<reference evidence="1" key="1">
    <citation type="submission" date="2021-06" db="EMBL/GenBank/DDBJ databases">
        <authorList>
            <person name="Hodson N. C."/>
            <person name="Mongue J. A."/>
            <person name="Jaron S. K."/>
        </authorList>
    </citation>
    <scope>NUCLEOTIDE SEQUENCE</scope>
</reference>
<evidence type="ECO:0000313" key="2">
    <source>
        <dbReference type="Proteomes" id="UP000708208"/>
    </source>
</evidence>
<keyword evidence="2" id="KW-1185">Reference proteome</keyword>
<gene>
    <name evidence="1" type="ORF">AFUS01_LOCUS15960</name>
</gene>
<proteinExistence type="predicted"/>
<protein>
    <submittedName>
        <fullName evidence="1">Uncharacterized protein</fullName>
    </submittedName>
</protein>
<sequence length="70" mass="7966">IFAPVTYFFVHLSSPATSSYIFPRTIHASSEKFPVRVVHPSLIHTGDYQLSIKPNKALIRMYKFVAQSKV</sequence>
<organism evidence="1 2">
    <name type="scientific">Allacma fusca</name>
    <dbReference type="NCBI Taxonomy" id="39272"/>
    <lineage>
        <taxon>Eukaryota</taxon>
        <taxon>Metazoa</taxon>
        <taxon>Ecdysozoa</taxon>
        <taxon>Arthropoda</taxon>
        <taxon>Hexapoda</taxon>
        <taxon>Collembola</taxon>
        <taxon>Symphypleona</taxon>
        <taxon>Sminthuridae</taxon>
        <taxon>Allacma</taxon>
    </lineage>
</organism>
<dbReference type="AlphaFoldDB" id="A0A8J2P065"/>